<accession>A0AA42B9R5</accession>
<keyword evidence="4 6" id="KW-0648">Protein biosynthesis</keyword>
<comment type="similarity">
    <text evidence="1 6">Belongs to the polypeptide deformylase family.</text>
</comment>
<dbReference type="RefSeq" id="WP_251262734.1">
    <property type="nucleotide sequence ID" value="NZ_JAMQGP010000009.1"/>
</dbReference>
<evidence type="ECO:0000256" key="5">
    <source>
        <dbReference type="ARBA" id="ARBA00023004"/>
    </source>
</evidence>
<proteinExistence type="inferred from homology"/>
<dbReference type="GO" id="GO:0042586">
    <property type="term" value="F:peptide deformylase activity"/>
    <property type="evidence" value="ECO:0007669"/>
    <property type="project" value="UniProtKB-UniRule"/>
</dbReference>
<comment type="catalytic activity">
    <reaction evidence="6">
        <text>N-terminal N-formyl-L-methionyl-[peptide] + H2O = N-terminal L-methionyl-[peptide] + formate</text>
        <dbReference type="Rhea" id="RHEA:24420"/>
        <dbReference type="Rhea" id="RHEA-COMP:10639"/>
        <dbReference type="Rhea" id="RHEA-COMP:10640"/>
        <dbReference type="ChEBI" id="CHEBI:15377"/>
        <dbReference type="ChEBI" id="CHEBI:15740"/>
        <dbReference type="ChEBI" id="CHEBI:49298"/>
        <dbReference type="ChEBI" id="CHEBI:64731"/>
        <dbReference type="EC" id="3.5.1.88"/>
    </reaction>
</comment>
<comment type="caution">
    <text evidence="7">The sequence shown here is derived from an EMBL/GenBank/DDBJ whole genome shotgun (WGS) entry which is preliminary data.</text>
</comment>
<dbReference type="InterPro" id="IPR036821">
    <property type="entry name" value="Peptide_deformylase_sf"/>
</dbReference>
<dbReference type="GO" id="GO:0046872">
    <property type="term" value="F:metal ion binding"/>
    <property type="evidence" value="ECO:0007669"/>
    <property type="project" value="UniProtKB-KW"/>
</dbReference>
<keyword evidence="8" id="KW-1185">Reference proteome</keyword>
<gene>
    <name evidence="6 7" type="primary">def</name>
    <name evidence="7" type="ORF">NAF29_16505</name>
</gene>
<evidence type="ECO:0000256" key="4">
    <source>
        <dbReference type="ARBA" id="ARBA00022917"/>
    </source>
</evidence>
<dbReference type="Pfam" id="PF01327">
    <property type="entry name" value="Pep_deformylase"/>
    <property type="match status" value="1"/>
</dbReference>
<dbReference type="SUPFAM" id="SSF56420">
    <property type="entry name" value="Peptide deformylase"/>
    <property type="match status" value="1"/>
</dbReference>
<dbReference type="EMBL" id="JAMQGP010000009">
    <property type="protein sequence ID" value="MCM2681251.1"/>
    <property type="molecule type" value="Genomic_DNA"/>
</dbReference>
<dbReference type="GO" id="GO:0006412">
    <property type="term" value="P:translation"/>
    <property type="evidence" value="ECO:0007669"/>
    <property type="project" value="UniProtKB-UniRule"/>
</dbReference>
<feature type="binding site" evidence="6">
    <location>
        <position position="138"/>
    </location>
    <ligand>
        <name>Fe cation</name>
        <dbReference type="ChEBI" id="CHEBI:24875"/>
    </ligand>
</feature>
<reference evidence="7 8" key="1">
    <citation type="journal article" date="2013" name="Antonie Van Leeuwenhoek">
        <title>Echinimonas agarilytica gen. nov., sp. nov., a new gammaproteobacterium isolated from the sea urchin Strongylocentrotus intermedius.</title>
        <authorList>
            <person name="Nedashkovskaya O.I."/>
            <person name="Stenkova A.M."/>
            <person name="Zhukova N.V."/>
            <person name="Van Trappen S."/>
            <person name="Lee J.S."/>
            <person name="Kim S.B."/>
        </authorList>
    </citation>
    <scope>NUCLEOTIDE SEQUENCE [LARGE SCALE GENOMIC DNA]</scope>
    <source>
        <strain evidence="7 8">KMM 6351</strain>
    </source>
</reference>
<dbReference type="EC" id="3.5.1.88" evidence="6"/>
<protein>
    <recommendedName>
        <fullName evidence="6">Peptide deformylase</fullName>
        <shortName evidence="6">PDF</shortName>
        <ecNumber evidence="6">3.5.1.88</ecNumber>
    </recommendedName>
    <alternativeName>
        <fullName evidence="6">Polypeptide deformylase</fullName>
    </alternativeName>
</protein>
<feature type="binding site" evidence="6">
    <location>
        <position position="142"/>
    </location>
    <ligand>
        <name>Fe cation</name>
        <dbReference type="ChEBI" id="CHEBI:24875"/>
    </ligand>
</feature>
<name>A0AA42B9R5_9GAMM</name>
<keyword evidence="3 6" id="KW-0378">Hydrolase</keyword>
<dbReference type="NCBIfam" id="TIGR00079">
    <property type="entry name" value="pept_deformyl"/>
    <property type="match status" value="1"/>
</dbReference>
<evidence type="ECO:0000256" key="6">
    <source>
        <dbReference type="HAMAP-Rule" id="MF_00163"/>
    </source>
</evidence>
<keyword evidence="2 6" id="KW-0479">Metal-binding</keyword>
<evidence type="ECO:0000313" key="8">
    <source>
        <dbReference type="Proteomes" id="UP001165393"/>
    </source>
</evidence>
<dbReference type="Proteomes" id="UP001165393">
    <property type="component" value="Unassembled WGS sequence"/>
</dbReference>
<dbReference type="PANTHER" id="PTHR10458:SF21">
    <property type="entry name" value="PEPTIDE DEFORMYLASE"/>
    <property type="match status" value="1"/>
</dbReference>
<comment type="cofactor">
    <cofactor evidence="6">
        <name>Fe(2+)</name>
        <dbReference type="ChEBI" id="CHEBI:29033"/>
    </cofactor>
    <text evidence="6">Binds 1 Fe(2+) ion.</text>
</comment>
<dbReference type="PIRSF" id="PIRSF004749">
    <property type="entry name" value="Pep_def"/>
    <property type="match status" value="1"/>
</dbReference>
<evidence type="ECO:0000313" key="7">
    <source>
        <dbReference type="EMBL" id="MCM2681251.1"/>
    </source>
</evidence>
<feature type="active site" evidence="6">
    <location>
        <position position="139"/>
    </location>
</feature>
<dbReference type="Gene3D" id="3.90.45.10">
    <property type="entry name" value="Peptide deformylase"/>
    <property type="match status" value="1"/>
</dbReference>
<dbReference type="PANTHER" id="PTHR10458">
    <property type="entry name" value="PEPTIDE DEFORMYLASE"/>
    <property type="match status" value="1"/>
</dbReference>
<keyword evidence="5 6" id="KW-0408">Iron</keyword>
<evidence type="ECO:0000256" key="1">
    <source>
        <dbReference type="ARBA" id="ARBA00010759"/>
    </source>
</evidence>
<feature type="binding site" evidence="6">
    <location>
        <position position="96"/>
    </location>
    <ligand>
        <name>Fe cation</name>
        <dbReference type="ChEBI" id="CHEBI:24875"/>
    </ligand>
</feature>
<sequence>MQIAQVGEPILKAPAIAVTQFNSELDAFIAELLDCMTTANGIGIAAPQVFDPRAIMIVASRPNERYPHAPEMAPLVMINPTITGTNEHIEKAWEGCLSVPGIRGLIPRPTAVSIQYQDTKGTVHTAEWDGFLARVFQHEYDHLMGKTWLDRLESVADICAETVLLPRIR</sequence>
<dbReference type="CDD" id="cd00487">
    <property type="entry name" value="Pep_deformylase"/>
    <property type="match status" value="1"/>
</dbReference>
<comment type="function">
    <text evidence="6">Removes the formyl group from the N-terminal Met of newly synthesized proteins. Requires at least a dipeptide for an efficient rate of reaction. N-terminal L-methionine is a prerequisite for activity but the enzyme has broad specificity at other positions.</text>
</comment>
<dbReference type="PRINTS" id="PR01576">
    <property type="entry name" value="PDEFORMYLASE"/>
</dbReference>
<organism evidence="7 8">
    <name type="scientific">Echinimonas agarilytica</name>
    <dbReference type="NCBI Taxonomy" id="1215918"/>
    <lineage>
        <taxon>Bacteria</taxon>
        <taxon>Pseudomonadati</taxon>
        <taxon>Pseudomonadota</taxon>
        <taxon>Gammaproteobacteria</taxon>
        <taxon>Alteromonadales</taxon>
        <taxon>Echinimonadaceae</taxon>
        <taxon>Echinimonas</taxon>
    </lineage>
</organism>
<evidence type="ECO:0000256" key="3">
    <source>
        <dbReference type="ARBA" id="ARBA00022801"/>
    </source>
</evidence>
<dbReference type="NCBIfam" id="NF001159">
    <property type="entry name" value="PRK00150.1-3"/>
    <property type="match status" value="1"/>
</dbReference>
<dbReference type="InterPro" id="IPR023635">
    <property type="entry name" value="Peptide_deformylase"/>
</dbReference>
<dbReference type="AlphaFoldDB" id="A0AA42B9R5"/>
<evidence type="ECO:0000256" key="2">
    <source>
        <dbReference type="ARBA" id="ARBA00022723"/>
    </source>
</evidence>
<dbReference type="HAMAP" id="MF_00163">
    <property type="entry name" value="Pep_deformylase"/>
    <property type="match status" value="1"/>
</dbReference>